<dbReference type="AlphaFoldDB" id="A0A1I2SVC1"/>
<dbReference type="PANTHER" id="PTHR24221:SF654">
    <property type="entry name" value="ATP-BINDING CASSETTE SUB-FAMILY B MEMBER 6"/>
    <property type="match status" value="1"/>
</dbReference>
<keyword evidence="3" id="KW-0547">Nucleotide-binding</keyword>
<gene>
    <name evidence="13" type="ORF">SAMN04487988_10579</name>
</gene>
<evidence type="ECO:0000256" key="7">
    <source>
        <dbReference type="ARBA" id="ARBA00023136"/>
    </source>
</evidence>
<dbReference type="Pfam" id="PF00664">
    <property type="entry name" value="ABC_membrane"/>
    <property type="match status" value="1"/>
</dbReference>
<keyword evidence="8" id="KW-0080">Bacteriocin transport</keyword>
<evidence type="ECO:0000256" key="6">
    <source>
        <dbReference type="ARBA" id="ARBA00022989"/>
    </source>
</evidence>
<comment type="subcellular location">
    <subcellularLocation>
        <location evidence="1">Cell membrane</location>
        <topology evidence="1">Multi-pass membrane protein</topology>
    </subcellularLocation>
</comment>
<feature type="transmembrane region" description="Helical" evidence="9">
    <location>
        <begin position="278"/>
        <end position="301"/>
    </location>
</feature>
<dbReference type="InterPro" id="IPR036640">
    <property type="entry name" value="ABC1_TM_sf"/>
</dbReference>
<dbReference type="Pfam" id="PF03412">
    <property type="entry name" value="Peptidase_C39"/>
    <property type="match status" value="1"/>
</dbReference>
<evidence type="ECO:0000256" key="5">
    <source>
        <dbReference type="ARBA" id="ARBA00022927"/>
    </source>
</evidence>
<keyword evidence="2 9" id="KW-0812">Transmembrane</keyword>
<dbReference type="InterPro" id="IPR027417">
    <property type="entry name" value="P-loop_NTPase"/>
</dbReference>
<sequence length="721" mass="79817">MIAPAKMPVVLQQASSDCGVACLASVIRYFGGECSLEHLRHLSGTAIQGTTVLGLVEAARQLGMEGDAFRVKQINYLDNLEFPVILHVVIDQKLSHFMACYGKKGDRYQMMDPALGTRLLTAEELLEIWQSRTLVLIQPGSVFETSESSRQRKRKWILDLIRPDLPILLISGFLGLIVTVLGLAVAVFSQKLIDEFLPNQAWQKLSLGLVLLLVLLIGRSVLSYLRASILVRQSKELNLRLISGFFEQLLGLPKVFFDSRKVGDITSRMNDSRRIQRAVSVLTTELMVDSFVVIVSMVSITLYSWEVGSLVAIFLPVYFILVFGFHKPIKKGQKALMVSYSGSESAFIDTLTGIGAVKGESKEGLFLKVNQSAYHRFQDDAFALGQVSNRLGLVSQLAGVVFLVSVLGTSCYLVAQNQMELGVLVAISGMLGMLVPAVNKLALANLQIQEAQIAGDRLYEFVQIKKEQVEEGVEIPEAVNRIQVENLSFRFPGRKLLFDGLSFELKQGKLSVLLGESGGGKSTLLQVLMGFYPPESGSILINGDRLLQDISKNGWRERVGYVPQEIKIFNGSLGYNLSLEPNPASFEQVVRRCQELGLREFFERMPQGYFTQVGEEGVNLSGGQKQLVGIARALIKRPKVLLLDEFTGAMDRMTEQKMLDLILKLKEEIAILVVTHRIRPALLADEVLILDQGKLVEVGSPQLLLQRENLLTASVRDLTSA</sequence>
<evidence type="ECO:0000259" key="12">
    <source>
        <dbReference type="PROSITE" id="PS50990"/>
    </source>
</evidence>
<feature type="transmembrane region" description="Helical" evidence="9">
    <location>
        <begin position="421"/>
        <end position="438"/>
    </location>
</feature>
<dbReference type="SUPFAM" id="SSF52540">
    <property type="entry name" value="P-loop containing nucleoside triphosphate hydrolases"/>
    <property type="match status" value="1"/>
</dbReference>
<dbReference type="GO" id="GO:0140359">
    <property type="term" value="F:ABC-type transporter activity"/>
    <property type="evidence" value="ECO:0007669"/>
    <property type="project" value="InterPro"/>
</dbReference>
<dbReference type="SUPFAM" id="SSF90123">
    <property type="entry name" value="ABC transporter transmembrane region"/>
    <property type="match status" value="1"/>
</dbReference>
<feature type="transmembrane region" description="Helical" evidence="9">
    <location>
        <begin position="207"/>
        <end position="225"/>
    </location>
</feature>
<feature type="domain" description="Peptidase C39" evidence="12">
    <location>
        <begin position="12"/>
        <end position="136"/>
    </location>
</feature>
<feature type="domain" description="ABC transporter" evidence="10">
    <location>
        <begin position="482"/>
        <end position="717"/>
    </location>
</feature>
<dbReference type="PANTHER" id="PTHR24221">
    <property type="entry name" value="ATP-BINDING CASSETTE SUB-FAMILY B"/>
    <property type="match status" value="1"/>
</dbReference>
<evidence type="ECO:0000313" key="14">
    <source>
        <dbReference type="Proteomes" id="UP000199642"/>
    </source>
</evidence>
<dbReference type="STRING" id="435880.SAMN04487988_10579"/>
<evidence type="ECO:0000256" key="4">
    <source>
        <dbReference type="ARBA" id="ARBA00022840"/>
    </source>
</evidence>
<dbReference type="GO" id="GO:0006508">
    <property type="term" value="P:proteolysis"/>
    <property type="evidence" value="ECO:0007669"/>
    <property type="project" value="InterPro"/>
</dbReference>
<keyword evidence="4 13" id="KW-0067">ATP-binding</keyword>
<organism evidence="13 14">
    <name type="scientific">Algoriphagus hitonicola</name>
    <dbReference type="NCBI Taxonomy" id="435880"/>
    <lineage>
        <taxon>Bacteria</taxon>
        <taxon>Pseudomonadati</taxon>
        <taxon>Bacteroidota</taxon>
        <taxon>Cytophagia</taxon>
        <taxon>Cytophagales</taxon>
        <taxon>Cyclobacteriaceae</taxon>
        <taxon>Algoriphagus</taxon>
    </lineage>
</organism>
<dbReference type="GO" id="GO:0005524">
    <property type="term" value="F:ATP binding"/>
    <property type="evidence" value="ECO:0007669"/>
    <property type="project" value="UniProtKB-KW"/>
</dbReference>
<dbReference type="SMART" id="SM00382">
    <property type="entry name" value="AAA"/>
    <property type="match status" value="1"/>
</dbReference>
<dbReference type="Gene3D" id="1.20.1560.10">
    <property type="entry name" value="ABC transporter type 1, transmembrane domain"/>
    <property type="match status" value="1"/>
</dbReference>
<evidence type="ECO:0000256" key="1">
    <source>
        <dbReference type="ARBA" id="ARBA00004651"/>
    </source>
</evidence>
<dbReference type="InterPro" id="IPR005074">
    <property type="entry name" value="Peptidase_C39"/>
</dbReference>
<dbReference type="InterPro" id="IPR011527">
    <property type="entry name" value="ABC1_TM_dom"/>
</dbReference>
<dbReference type="GO" id="GO:0016887">
    <property type="term" value="F:ATP hydrolysis activity"/>
    <property type="evidence" value="ECO:0007669"/>
    <property type="project" value="InterPro"/>
</dbReference>
<evidence type="ECO:0000256" key="8">
    <source>
        <dbReference type="ARBA" id="ARBA00043264"/>
    </source>
</evidence>
<dbReference type="Gene3D" id="3.90.70.10">
    <property type="entry name" value="Cysteine proteinases"/>
    <property type="match status" value="1"/>
</dbReference>
<evidence type="ECO:0000256" key="2">
    <source>
        <dbReference type="ARBA" id="ARBA00022692"/>
    </source>
</evidence>
<keyword evidence="7 9" id="KW-0472">Membrane</keyword>
<keyword evidence="6 9" id="KW-1133">Transmembrane helix</keyword>
<evidence type="ECO:0000259" key="10">
    <source>
        <dbReference type="PROSITE" id="PS50893"/>
    </source>
</evidence>
<reference evidence="14" key="1">
    <citation type="submission" date="2016-10" db="EMBL/GenBank/DDBJ databases">
        <authorList>
            <person name="Varghese N."/>
            <person name="Submissions S."/>
        </authorList>
    </citation>
    <scope>NUCLEOTIDE SEQUENCE [LARGE SCALE GENOMIC DNA]</scope>
    <source>
        <strain evidence="14">DSM 19315</strain>
    </source>
</reference>
<dbReference type="InterPro" id="IPR003439">
    <property type="entry name" value="ABC_transporter-like_ATP-bd"/>
</dbReference>
<dbReference type="InterPro" id="IPR017871">
    <property type="entry name" value="ABC_transporter-like_CS"/>
</dbReference>
<dbReference type="CDD" id="cd18570">
    <property type="entry name" value="ABC_6TM_PCAT1_LagD_like"/>
    <property type="match status" value="1"/>
</dbReference>
<evidence type="ECO:0000259" key="11">
    <source>
        <dbReference type="PROSITE" id="PS50929"/>
    </source>
</evidence>
<evidence type="ECO:0000313" key="13">
    <source>
        <dbReference type="EMBL" id="SFG56538.1"/>
    </source>
</evidence>
<name>A0A1I2SVC1_9BACT</name>
<dbReference type="PROSITE" id="PS50990">
    <property type="entry name" value="PEPTIDASE_C39"/>
    <property type="match status" value="1"/>
</dbReference>
<feature type="transmembrane region" description="Helical" evidence="9">
    <location>
        <begin position="393"/>
        <end position="415"/>
    </location>
</feature>
<proteinExistence type="predicted"/>
<dbReference type="Gene3D" id="3.40.50.300">
    <property type="entry name" value="P-loop containing nucleotide triphosphate hydrolases"/>
    <property type="match status" value="1"/>
</dbReference>
<dbReference type="EMBL" id="FOPC01000005">
    <property type="protein sequence ID" value="SFG56538.1"/>
    <property type="molecule type" value="Genomic_DNA"/>
</dbReference>
<keyword evidence="5" id="KW-0813">Transport</keyword>
<dbReference type="Proteomes" id="UP000199642">
    <property type="component" value="Unassembled WGS sequence"/>
</dbReference>
<dbReference type="PROSITE" id="PS50929">
    <property type="entry name" value="ABC_TM1F"/>
    <property type="match status" value="1"/>
</dbReference>
<dbReference type="PROSITE" id="PS00211">
    <property type="entry name" value="ABC_TRANSPORTER_1"/>
    <property type="match status" value="1"/>
</dbReference>
<keyword evidence="5" id="KW-0653">Protein transport</keyword>
<dbReference type="RefSeq" id="WP_092790639.1">
    <property type="nucleotide sequence ID" value="NZ_FOPC01000005.1"/>
</dbReference>
<dbReference type="PROSITE" id="PS50893">
    <property type="entry name" value="ABC_TRANSPORTER_2"/>
    <property type="match status" value="1"/>
</dbReference>
<dbReference type="Pfam" id="PF00005">
    <property type="entry name" value="ABC_tran"/>
    <property type="match status" value="1"/>
</dbReference>
<dbReference type="OrthoDB" id="9769115at2"/>
<feature type="domain" description="ABC transmembrane type-1" evidence="11">
    <location>
        <begin position="169"/>
        <end position="450"/>
    </location>
</feature>
<evidence type="ECO:0000256" key="3">
    <source>
        <dbReference type="ARBA" id="ARBA00022741"/>
    </source>
</evidence>
<protein>
    <submittedName>
        <fullName evidence="13">ATP-binding cassette, subfamily B</fullName>
    </submittedName>
</protein>
<dbReference type="InterPro" id="IPR003593">
    <property type="entry name" value="AAA+_ATPase"/>
</dbReference>
<dbReference type="GO" id="GO:0005886">
    <property type="term" value="C:plasma membrane"/>
    <property type="evidence" value="ECO:0007669"/>
    <property type="project" value="UniProtKB-SubCell"/>
</dbReference>
<dbReference type="GO" id="GO:0008233">
    <property type="term" value="F:peptidase activity"/>
    <property type="evidence" value="ECO:0007669"/>
    <property type="project" value="InterPro"/>
</dbReference>
<dbReference type="GO" id="GO:0034040">
    <property type="term" value="F:ATPase-coupled lipid transmembrane transporter activity"/>
    <property type="evidence" value="ECO:0007669"/>
    <property type="project" value="TreeGrafter"/>
</dbReference>
<dbReference type="GO" id="GO:0043213">
    <property type="term" value="P:bacteriocin transport"/>
    <property type="evidence" value="ECO:0007669"/>
    <property type="project" value="UniProtKB-KW"/>
</dbReference>
<dbReference type="InterPro" id="IPR039421">
    <property type="entry name" value="Type_1_exporter"/>
</dbReference>
<feature type="transmembrane region" description="Helical" evidence="9">
    <location>
        <begin position="307"/>
        <end position="325"/>
    </location>
</feature>
<dbReference type="GO" id="GO:0015031">
    <property type="term" value="P:protein transport"/>
    <property type="evidence" value="ECO:0007669"/>
    <property type="project" value="UniProtKB-KW"/>
</dbReference>
<accession>A0A1I2SVC1</accession>
<feature type="transmembrane region" description="Helical" evidence="9">
    <location>
        <begin position="165"/>
        <end position="187"/>
    </location>
</feature>
<evidence type="ECO:0000256" key="9">
    <source>
        <dbReference type="SAM" id="Phobius"/>
    </source>
</evidence>
<keyword evidence="14" id="KW-1185">Reference proteome</keyword>